<evidence type="ECO:0000256" key="2">
    <source>
        <dbReference type="SAM" id="Phobius"/>
    </source>
</evidence>
<dbReference type="KEGG" id="cci:CC1G_05794"/>
<feature type="transmembrane region" description="Helical" evidence="2">
    <location>
        <begin position="231"/>
        <end position="253"/>
    </location>
</feature>
<dbReference type="OMA" id="TAFRYTI"/>
<dbReference type="InParanoid" id="A8NLD2"/>
<dbReference type="GeneID" id="6011174"/>
<keyword evidence="2" id="KW-0472">Membrane</keyword>
<keyword evidence="5" id="KW-1185">Reference proteome</keyword>
<dbReference type="HOGENOM" id="CLU_046025_0_1_1"/>
<keyword evidence="2" id="KW-1133">Transmembrane helix</keyword>
<protein>
    <recommendedName>
        <fullName evidence="3">DUF6534 domain-containing protein</fullName>
    </recommendedName>
</protein>
<evidence type="ECO:0000313" key="4">
    <source>
        <dbReference type="EMBL" id="EAU87105.2"/>
    </source>
</evidence>
<feature type="region of interest" description="Disordered" evidence="1">
    <location>
        <begin position="301"/>
        <end position="328"/>
    </location>
</feature>
<evidence type="ECO:0000313" key="5">
    <source>
        <dbReference type="Proteomes" id="UP000001861"/>
    </source>
</evidence>
<gene>
    <name evidence="4" type="ORF">CC1G_05794</name>
</gene>
<dbReference type="Proteomes" id="UP000001861">
    <property type="component" value="Unassembled WGS sequence"/>
</dbReference>
<dbReference type="Pfam" id="PF20152">
    <property type="entry name" value="DUF6534"/>
    <property type="match status" value="1"/>
</dbReference>
<feature type="transmembrane region" description="Helical" evidence="2">
    <location>
        <begin position="85"/>
        <end position="109"/>
    </location>
</feature>
<feature type="transmembrane region" description="Helical" evidence="2">
    <location>
        <begin position="20"/>
        <end position="39"/>
    </location>
</feature>
<dbReference type="OrthoDB" id="3231781at2759"/>
<dbReference type="AlphaFoldDB" id="A8NLD2"/>
<reference evidence="4 5" key="1">
    <citation type="journal article" date="2010" name="Proc. Natl. Acad. Sci. U.S.A.">
        <title>Insights into evolution of multicellular fungi from the assembled chromosomes of the mushroom Coprinopsis cinerea (Coprinus cinereus).</title>
        <authorList>
            <person name="Stajich J.E."/>
            <person name="Wilke S.K."/>
            <person name="Ahren D."/>
            <person name="Au C.H."/>
            <person name="Birren B.W."/>
            <person name="Borodovsky M."/>
            <person name="Burns C."/>
            <person name="Canback B."/>
            <person name="Casselton L.A."/>
            <person name="Cheng C.K."/>
            <person name="Deng J."/>
            <person name="Dietrich F.S."/>
            <person name="Fargo D.C."/>
            <person name="Farman M.L."/>
            <person name="Gathman A.C."/>
            <person name="Goldberg J."/>
            <person name="Guigo R."/>
            <person name="Hoegger P.J."/>
            <person name="Hooker J.B."/>
            <person name="Huggins A."/>
            <person name="James T.Y."/>
            <person name="Kamada T."/>
            <person name="Kilaru S."/>
            <person name="Kodira C."/>
            <person name="Kues U."/>
            <person name="Kupfer D."/>
            <person name="Kwan H.S."/>
            <person name="Lomsadze A."/>
            <person name="Li W."/>
            <person name="Lilly W.W."/>
            <person name="Ma L.J."/>
            <person name="Mackey A.J."/>
            <person name="Manning G."/>
            <person name="Martin F."/>
            <person name="Muraguchi H."/>
            <person name="Natvig D.O."/>
            <person name="Palmerini H."/>
            <person name="Ramesh M.A."/>
            <person name="Rehmeyer C.J."/>
            <person name="Roe B.A."/>
            <person name="Shenoy N."/>
            <person name="Stanke M."/>
            <person name="Ter-Hovhannisyan V."/>
            <person name="Tunlid A."/>
            <person name="Velagapudi R."/>
            <person name="Vision T.J."/>
            <person name="Zeng Q."/>
            <person name="Zolan M.E."/>
            <person name="Pukkila P.J."/>
        </authorList>
    </citation>
    <scope>NUCLEOTIDE SEQUENCE [LARGE SCALE GENOMIC DNA]</scope>
    <source>
        <strain evidence="5">Okayama-7 / 130 / ATCC MYA-4618 / FGSC 9003</strain>
    </source>
</reference>
<dbReference type="eggNOG" id="ENOG502SQQU">
    <property type="taxonomic scope" value="Eukaryota"/>
</dbReference>
<name>A8NLD2_COPC7</name>
<dbReference type="VEuPathDB" id="FungiDB:CC1G_05794"/>
<dbReference type="InterPro" id="IPR045339">
    <property type="entry name" value="DUF6534"/>
</dbReference>
<feature type="transmembrane region" description="Helical" evidence="2">
    <location>
        <begin position="121"/>
        <end position="147"/>
    </location>
</feature>
<organism evidence="4 5">
    <name type="scientific">Coprinopsis cinerea (strain Okayama-7 / 130 / ATCC MYA-4618 / FGSC 9003)</name>
    <name type="common">Inky cap fungus</name>
    <name type="synonym">Hormographiella aspergillata</name>
    <dbReference type="NCBI Taxonomy" id="240176"/>
    <lineage>
        <taxon>Eukaryota</taxon>
        <taxon>Fungi</taxon>
        <taxon>Dikarya</taxon>
        <taxon>Basidiomycota</taxon>
        <taxon>Agaricomycotina</taxon>
        <taxon>Agaricomycetes</taxon>
        <taxon>Agaricomycetidae</taxon>
        <taxon>Agaricales</taxon>
        <taxon>Agaricineae</taxon>
        <taxon>Psathyrellaceae</taxon>
        <taxon>Coprinopsis</taxon>
    </lineage>
</organism>
<sequence>MSAPLPVVNLHDTVGALQLGSLFAVFLFGVVTLQSHLYYQQFRQDKVQLKALVGVIWILELGHTFCVAAEIYKATIIYYGQPQKLFPFPFLGASTAVGGSIAFLAHSFFASRVWKVLPKPWNFIGLFCFVVAVVRFVGSIVLGVNAVKATVLEDYRNDWGWLIMSLLMAGAAIDVIIAGSMLSYLYNQRDKVFSRSVRLIDRLVQYTICTALLPSLSAVVMVICFHVKPTAMIWLAVYSCLAKLYSNCVLASLNSRAELRASTHASSLGTSSKPNRTGPSLNAADPNLSISFEMKSTFHTTQDNDGGEFSTKYPTVHTPQNDSVHKLV</sequence>
<feature type="transmembrane region" description="Helical" evidence="2">
    <location>
        <begin position="159"/>
        <end position="182"/>
    </location>
</feature>
<dbReference type="RefSeq" id="XP_001834657.2">
    <property type="nucleotide sequence ID" value="XM_001834605.2"/>
</dbReference>
<accession>A8NLD2</accession>
<feature type="domain" description="DUF6534" evidence="3">
    <location>
        <begin position="171"/>
        <end position="257"/>
    </location>
</feature>
<comment type="caution">
    <text evidence="4">The sequence shown here is derived from an EMBL/GenBank/DDBJ whole genome shotgun (WGS) entry which is preliminary data.</text>
</comment>
<feature type="transmembrane region" description="Helical" evidence="2">
    <location>
        <begin position="51"/>
        <end position="79"/>
    </location>
</feature>
<keyword evidence="2" id="KW-0812">Transmembrane</keyword>
<proteinExistence type="predicted"/>
<feature type="transmembrane region" description="Helical" evidence="2">
    <location>
        <begin position="203"/>
        <end position="225"/>
    </location>
</feature>
<dbReference type="PANTHER" id="PTHR40465">
    <property type="entry name" value="CHROMOSOME 1, WHOLE GENOME SHOTGUN SEQUENCE"/>
    <property type="match status" value="1"/>
</dbReference>
<evidence type="ECO:0000259" key="3">
    <source>
        <dbReference type="Pfam" id="PF20152"/>
    </source>
</evidence>
<dbReference type="EMBL" id="AACS02000012">
    <property type="protein sequence ID" value="EAU87105.2"/>
    <property type="molecule type" value="Genomic_DNA"/>
</dbReference>
<dbReference type="PANTHER" id="PTHR40465:SF1">
    <property type="entry name" value="DUF6534 DOMAIN-CONTAINING PROTEIN"/>
    <property type="match status" value="1"/>
</dbReference>
<evidence type="ECO:0000256" key="1">
    <source>
        <dbReference type="SAM" id="MobiDB-lite"/>
    </source>
</evidence>